<proteinExistence type="predicted"/>
<keyword evidence="2" id="KW-0812">Transmembrane</keyword>
<organism evidence="3 4">
    <name type="scientific">Dictyobacter kobayashii</name>
    <dbReference type="NCBI Taxonomy" id="2014872"/>
    <lineage>
        <taxon>Bacteria</taxon>
        <taxon>Bacillati</taxon>
        <taxon>Chloroflexota</taxon>
        <taxon>Ktedonobacteria</taxon>
        <taxon>Ktedonobacterales</taxon>
        <taxon>Dictyobacteraceae</taxon>
        <taxon>Dictyobacter</taxon>
    </lineage>
</organism>
<reference evidence="4" key="1">
    <citation type="submission" date="2018-12" db="EMBL/GenBank/DDBJ databases">
        <title>Tengunoibacter tsumagoiensis gen. nov., sp. nov., Dictyobacter kobayashii sp. nov., D. alpinus sp. nov., and D. joshuensis sp. nov. and description of Dictyobacteraceae fam. nov. within the order Ktedonobacterales isolated from Tengu-no-mugimeshi.</title>
        <authorList>
            <person name="Wang C.M."/>
            <person name="Zheng Y."/>
            <person name="Sakai Y."/>
            <person name="Toyoda A."/>
            <person name="Minakuchi Y."/>
            <person name="Abe K."/>
            <person name="Yokota A."/>
            <person name="Yabe S."/>
        </authorList>
    </citation>
    <scope>NUCLEOTIDE SEQUENCE [LARGE SCALE GENOMIC DNA]</scope>
    <source>
        <strain evidence="4">Uno11</strain>
    </source>
</reference>
<dbReference type="AlphaFoldDB" id="A0A402AJW5"/>
<dbReference type="OrthoDB" id="161034at2"/>
<protein>
    <submittedName>
        <fullName evidence="3">Uncharacterized protein</fullName>
    </submittedName>
</protein>
<keyword evidence="2" id="KW-0472">Membrane</keyword>
<dbReference type="Proteomes" id="UP000287188">
    <property type="component" value="Unassembled WGS sequence"/>
</dbReference>
<feature type="transmembrane region" description="Helical" evidence="2">
    <location>
        <begin position="78"/>
        <end position="95"/>
    </location>
</feature>
<keyword evidence="4" id="KW-1185">Reference proteome</keyword>
<evidence type="ECO:0000313" key="4">
    <source>
        <dbReference type="Proteomes" id="UP000287188"/>
    </source>
</evidence>
<evidence type="ECO:0000256" key="2">
    <source>
        <dbReference type="SAM" id="Phobius"/>
    </source>
</evidence>
<dbReference type="RefSeq" id="WP_126551289.1">
    <property type="nucleotide sequence ID" value="NZ_BIFS01000001.1"/>
</dbReference>
<evidence type="ECO:0000256" key="1">
    <source>
        <dbReference type="SAM" id="MobiDB-lite"/>
    </source>
</evidence>
<gene>
    <name evidence="3" type="ORF">KDK_32070</name>
</gene>
<sequence length="179" mass="20295">MEKRSKANPVSRRQINESYLPDEDLALEQMYQQSRFEAQCWFFTSLIIAVIGTIFILGTILLFLLFTNAIFVNSAGKWALTIANIVTGVTQQLIITQARAANRRADHYARELRKEANELNVYEIIRVISSSLPEGDERNNLIVQTITEALMHRSASELPLPSKMAGTPYRKPTSKRPNV</sequence>
<feature type="transmembrane region" description="Helical" evidence="2">
    <location>
        <begin position="40"/>
        <end position="66"/>
    </location>
</feature>
<keyword evidence="2" id="KW-1133">Transmembrane helix</keyword>
<comment type="caution">
    <text evidence="3">The sequence shown here is derived from an EMBL/GenBank/DDBJ whole genome shotgun (WGS) entry which is preliminary data.</text>
</comment>
<accession>A0A402AJW5</accession>
<feature type="region of interest" description="Disordered" evidence="1">
    <location>
        <begin position="159"/>
        <end position="179"/>
    </location>
</feature>
<evidence type="ECO:0000313" key="3">
    <source>
        <dbReference type="EMBL" id="GCE19407.1"/>
    </source>
</evidence>
<name>A0A402AJW5_9CHLR</name>
<dbReference type="EMBL" id="BIFS01000001">
    <property type="protein sequence ID" value="GCE19407.1"/>
    <property type="molecule type" value="Genomic_DNA"/>
</dbReference>